<gene>
    <name evidence="2" type="ORF">E5163_16155</name>
</gene>
<dbReference type="RefSeq" id="WP_135997550.1">
    <property type="nucleotide sequence ID" value="NZ_CP071057.1"/>
</dbReference>
<feature type="signal peptide" evidence="1">
    <location>
        <begin position="1"/>
        <end position="17"/>
    </location>
</feature>
<evidence type="ECO:0008006" key="4">
    <source>
        <dbReference type="Google" id="ProtNLM"/>
    </source>
</evidence>
<protein>
    <recommendedName>
        <fullName evidence="4">DUF1579 domain-containing protein</fullName>
    </recommendedName>
</protein>
<evidence type="ECO:0000313" key="3">
    <source>
        <dbReference type="Proteomes" id="UP000308054"/>
    </source>
</evidence>
<keyword evidence="3" id="KW-1185">Reference proteome</keyword>
<comment type="caution">
    <text evidence="2">The sequence shown here is derived from an EMBL/GenBank/DDBJ whole genome shotgun (WGS) entry which is preliminary data.</text>
</comment>
<dbReference type="AlphaFoldDB" id="A0A4S2GW06"/>
<evidence type="ECO:0000256" key="1">
    <source>
        <dbReference type="SAM" id="SignalP"/>
    </source>
</evidence>
<proteinExistence type="predicted"/>
<feature type="chain" id="PRO_5020969488" description="DUF1579 domain-containing protein" evidence="1">
    <location>
        <begin position="18"/>
        <end position="172"/>
    </location>
</feature>
<sequence>MTVLLTAALAAQLAASACPGGQENAFSALQGIWAGEVRPTGGEPAEISWQGWPMAGGCMTGGFLDGPAGREFVSWAYRPDLGAWVEFSAGGEAVLDYEFMRSQTGGEGAVFSPDPELLAQSGLGEDAPGPALRRSRWTRFDADTLVVEIDTRASPDAQWQPAAVMQMQRTAE</sequence>
<accession>A0A4S2GW06</accession>
<name>A0A4S2GW06_9PROT</name>
<reference evidence="2 3" key="1">
    <citation type="journal article" date="2017" name="Int. J. Syst. Evol. Microbiol.">
        <title>Marinicauda algicola sp. nov., isolated from a marine red alga Rhodosorus marinus.</title>
        <authorList>
            <person name="Jeong S.E."/>
            <person name="Jeon S.H."/>
            <person name="Chun B.H."/>
            <person name="Kim D.W."/>
            <person name="Jeon C.O."/>
        </authorList>
    </citation>
    <scope>NUCLEOTIDE SEQUENCE [LARGE SCALE GENOMIC DNA]</scope>
    <source>
        <strain evidence="2 3">JCM 31718</strain>
    </source>
</reference>
<dbReference type="Proteomes" id="UP000308054">
    <property type="component" value="Unassembled WGS sequence"/>
</dbReference>
<evidence type="ECO:0000313" key="2">
    <source>
        <dbReference type="EMBL" id="TGY87246.1"/>
    </source>
</evidence>
<keyword evidence="1" id="KW-0732">Signal</keyword>
<organism evidence="2 3">
    <name type="scientific">Marinicauda algicola</name>
    <dbReference type="NCBI Taxonomy" id="2029849"/>
    <lineage>
        <taxon>Bacteria</taxon>
        <taxon>Pseudomonadati</taxon>
        <taxon>Pseudomonadota</taxon>
        <taxon>Alphaproteobacteria</taxon>
        <taxon>Maricaulales</taxon>
        <taxon>Maricaulaceae</taxon>
        <taxon>Marinicauda</taxon>
    </lineage>
</organism>
<dbReference type="EMBL" id="SRXW01000007">
    <property type="protein sequence ID" value="TGY87246.1"/>
    <property type="molecule type" value="Genomic_DNA"/>
</dbReference>